<dbReference type="Proteomes" id="UP000265120">
    <property type="component" value="Chromosome 7"/>
</dbReference>
<dbReference type="Ensembl" id="ENSCSET00000004168.1">
    <property type="protein sequence ID" value="ENSCSEP00000004116.1"/>
    <property type="gene ID" value="ENSCSEG00000002682.1"/>
</dbReference>
<reference evidence="1" key="3">
    <citation type="submission" date="2025-09" db="UniProtKB">
        <authorList>
            <consortium name="Ensembl"/>
        </authorList>
    </citation>
    <scope>IDENTIFICATION</scope>
</reference>
<keyword evidence="2" id="KW-1185">Reference proteome</keyword>
<evidence type="ECO:0000313" key="1">
    <source>
        <dbReference type="Ensembl" id="ENSCSEP00000004116.1"/>
    </source>
</evidence>
<sequence>QKLICHQVKTPGPCCVMDHSRSPKSMPLQKQTANICVCACVCTVFESDNNLQLMAPVWACHSRCP</sequence>
<reference evidence="1" key="2">
    <citation type="submission" date="2025-08" db="UniProtKB">
        <authorList>
            <consortium name="Ensembl"/>
        </authorList>
    </citation>
    <scope>IDENTIFICATION</scope>
</reference>
<accession>A0A3P8UTT5</accession>
<organism evidence="1 2">
    <name type="scientific">Cynoglossus semilaevis</name>
    <name type="common">Tongue sole</name>
    <dbReference type="NCBI Taxonomy" id="244447"/>
    <lineage>
        <taxon>Eukaryota</taxon>
        <taxon>Metazoa</taxon>
        <taxon>Chordata</taxon>
        <taxon>Craniata</taxon>
        <taxon>Vertebrata</taxon>
        <taxon>Euteleostomi</taxon>
        <taxon>Actinopterygii</taxon>
        <taxon>Neopterygii</taxon>
        <taxon>Teleostei</taxon>
        <taxon>Neoteleostei</taxon>
        <taxon>Acanthomorphata</taxon>
        <taxon>Carangaria</taxon>
        <taxon>Pleuronectiformes</taxon>
        <taxon>Pleuronectoidei</taxon>
        <taxon>Cynoglossidae</taxon>
        <taxon>Cynoglossinae</taxon>
        <taxon>Cynoglossus</taxon>
    </lineage>
</organism>
<name>A0A3P8UTT5_CYNSE</name>
<reference evidence="1 2" key="1">
    <citation type="journal article" date="2014" name="Nat. Genet.">
        <title>Whole-genome sequence of a flatfish provides insights into ZW sex chromosome evolution and adaptation to a benthic lifestyle.</title>
        <authorList>
            <person name="Chen S."/>
            <person name="Zhang G."/>
            <person name="Shao C."/>
            <person name="Huang Q."/>
            <person name="Liu G."/>
            <person name="Zhang P."/>
            <person name="Song W."/>
            <person name="An N."/>
            <person name="Chalopin D."/>
            <person name="Volff J.N."/>
            <person name="Hong Y."/>
            <person name="Li Q."/>
            <person name="Sha Z."/>
            <person name="Zhou H."/>
            <person name="Xie M."/>
            <person name="Yu Q."/>
            <person name="Liu Y."/>
            <person name="Xiang H."/>
            <person name="Wang N."/>
            <person name="Wu K."/>
            <person name="Yang C."/>
            <person name="Zhou Q."/>
            <person name="Liao X."/>
            <person name="Yang L."/>
            <person name="Hu Q."/>
            <person name="Zhang J."/>
            <person name="Meng L."/>
            <person name="Jin L."/>
            <person name="Tian Y."/>
            <person name="Lian J."/>
            <person name="Yang J."/>
            <person name="Miao G."/>
            <person name="Liu S."/>
            <person name="Liang Z."/>
            <person name="Yan F."/>
            <person name="Li Y."/>
            <person name="Sun B."/>
            <person name="Zhang H."/>
            <person name="Zhang J."/>
            <person name="Zhu Y."/>
            <person name="Du M."/>
            <person name="Zhao Y."/>
            <person name="Schartl M."/>
            <person name="Tang Q."/>
            <person name="Wang J."/>
        </authorList>
    </citation>
    <scope>NUCLEOTIDE SEQUENCE</scope>
</reference>
<protein>
    <submittedName>
        <fullName evidence="1">Uncharacterized protein</fullName>
    </submittedName>
</protein>
<evidence type="ECO:0000313" key="2">
    <source>
        <dbReference type="Proteomes" id="UP000265120"/>
    </source>
</evidence>
<proteinExistence type="predicted"/>
<dbReference type="InParanoid" id="A0A3P8UTT5"/>
<dbReference type="AlphaFoldDB" id="A0A3P8UTT5"/>